<dbReference type="AlphaFoldDB" id="A0A1I4VKP7"/>
<dbReference type="SUPFAM" id="SSF53335">
    <property type="entry name" value="S-adenosyl-L-methionine-dependent methyltransferases"/>
    <property type="match status" value="1"/>
</dbReference>
<keyword evidence="2" id="KW-1185">Reference proteome</keyword>
<proteinExistence type="predicted"/>
<dbReference type="OrthoDB" id="3528482at2"/>
<dbReference type="GO" id="GO:0032259">
    <property type="term" value="P:methylation"/>
    <property type="evidence" value="ECO:0007669"/>
    <property type="project" value="UniProtKB-KW"/>
</dbReference>
<dbReference type="Gene3D" id="3.40.50.150">
    <property type="entry name" value="Vaccinia Virus protein VP39"/>
    <property type="match status" value="1"/>
</dbReference>
<reference evidence="1 2" key="1">
    <citation type="submission" date="2016-10" db="EMBL/GenBank/DDBJ databases">
        <authorList>
            <person name="de Groot N.N."/>
        </authorList>
    </citation>
    <scope>NUCLEOTIDE SEQUENCE [LARGE SCALE GENOMIC DNA]</scope>
    <source>
        <strain evidence="1 2">CGMCC 4.1877</strain>
    </source>
</reference>
<dbReference type="GO" id="GO:0008168">
    <property type="term" value="F:methyltransferase activity"/>
    <property type="evidence" value="ECO:0007669"/>
    <property type="project" value="UniProtKB-KW"/>
</dbReference>
<evidence type="ECO:0000313" key="1">
    <source>
        <dbReference type="EMBL" id="SFN01822.1"/>
    </source>
</evidence>
<dbReference type="CDD" id="cd02440">
    <property type="entry name" value="AdoMet_MTases"/>
    <property type="match status" value="1"/>
</dbReference>
<evidence type="ECO:0000313" key="2">
    <source>
        <dbReference type="Proteomes" id="UP000199614"/>
    </source>
</evidence>
<organism evidence="1 2">
    <name type="scientific">Pseudonocardia ammonioxydans</name>
    <dbReference type="NCBI Taxonomy" id="260086"/>
    <lineage>
        <taxon>Bacteria</taxon>
        <taxon>Bacillati</taxon>
        <taxon>Actinomycetota</taxon>
        <taxon>Actinomycetes</taxon>
        <taxon>Pseudonocardiales</taxon>
        <taxon>Pseudonocardiaceae</taxon>
        <taxon>Pseudonocardia</taxon>
    </lineage>
</organism>
<dbReference type="EMBL" id="FOUY01000006">
    <property type="protein sequence ID" value="SFN01822.1"/>
    <property type="molecule type" value="Genomic_DNA"/>
</dbReference>
<dbReference type="InterPro" id="IPR029063">
    <property type="entry name" value="SAM-dependent_MTases_sf"/>
</dbReference>
<name>A0A1I4VKP7_PSUAM</name>
<sequence>MTSVPTDRHAPVSGAFLREFVRDPRHTASLFPSSRALAEAAAAPVPRTGDPVVVELGPGTGPVTDLVARRLAGRGHHLAVELNPRLAGVLRRRHPGLDVAVADARDLPALLAERGLGGADVVVSGLPWAAYPAAGPPLTAVIAGALRADGAFTQFGYACTRFLPPARRLRVRLAEVFEEVVEGRTVFGNVPPAFVLTARRPRGGPASPAD</sequence>
<keyword evidence="1" id="KW-0808">Transferase</keyword>
<keyword evidence="1" id="KW-0489">Methyltransferase</keyword>
<dbReference type="RefSeq" id="WP_093340135.1">
    <property type="nucleotide sequence ID" value="NZ_FOUY01000006.1"/>
</dbReference>
<dbReference type="STRING" id="260086.SAMN05216207_1006135"/>
<accession>A0A1I4VKP7</accession>
<dbReference type="Proteomes" id="UP000199614">
    <property type="component" value="Unassembled WGS sequence"/>
</dbReference>
<protein>
    <submittedName>
        <fullName evidence="1">Phospholipid N-methyltransferase</fullName>
    </submittedName>
</protein>
<gene>
    <name evidence="1" type="ORF">SAMN05216207_1006135</name>
</gene>